<name>A0A2P8G2U6_9BACT</name>
<reference evidence="2 3" key="1">
    <citation type="submission" date="2018-03" db="EMBL/GenBank/DDBJ databases">
        <title>Genomic Encyclopedia of Archaeal and Bacterial Type Strains, Phase II (KMG-II): from individual species to whole genera.</title>
        <authorList>
            <person name="Goeker M."/>
        </authorList>
    </citation>
    <scope>NUCLEOTIDE SEQUENCE [LARGE SCALE GENOMIC DNA]</scope>
    <source>
        <strain evidence="2 3">DSM 18107</strain>
    </source>
</reference>
<dbReference type="AlphaFoldDB" id="A0A2P8G2U6"/>
<keyword evidence="1" id="KW-0472">Membrane</keyword>
<proteinExistence type="predicted"/>
<accession>A0A2P8G2U6</accession>
<organism evidence="2 3">
    <name type="scientific">Chitinophaga ginsengisoli</name>
    <dbReference type="NCBI Taxonomy" id="363837"/>
    <lineage>
        <taxon>Bacteria</taxon>
        <taxon>Pseudomonadati</taxon>
        <taxon>Bacteroidota</taxon>
        <taxon>Chitinophagia</taxon>
        <taxon>Chitinophagales</taxon>
        <taxon>Chitinophagaceae</taxon>
        <taxon>Chitinophaga</taxon>
    </lineage>
</organism>
<keyword evidence="1" id="KW-0812">Transmembrane</keyword>
<dbReference type="OrthoDB" id="9915942at2"/>
<keyword evidence="1" id="KW-1133">Transmembrane helix</keyword>
<evidence type="ECO:0000313" key="2">
    <source>
        <dbReference type="EMBL" id="PSL28256.1"/>
    </source>
</evidence>
<feature type="transmembrane region" description="Helical" evidence="1">
    <location>
        <begin position="20"/>
        <end position="38"/>
    </location>
</feature>
<keyword evidence="3" id="KW-1185">Reference proteome</keyword>
<comment type="caution">
    <text evidence="2">The sequence shown here is derived from an EMBL/GenBank/DDBJ whole genome shotgun (WGS) entry which is preliminary data.</text>
</comment>
<dbReference type="EMBL" id="PYGK01000008">
    <property type="protein sequence ID" value="PSL28256.1"/>
    <property type="molecule type" value="Genomic_DNA"/>
</dbReference>
<dbReference type="Proteomes" id="UP000240978">
    <property type="component" value="Unassembled WGS sequence"/>
</dbReference>
<sequence>MKLDLTALEKQALTFTPSRILAIIAVMMLICLLILAAVDDDAGNQLYVLLLLFPIAICALLLDVFLRILFLKDIKYKVIYIWVIEIVAMVIGIRAFLRA</sequence>
<dbReference type="RefSeq" id="WP_106603720.1">
    <property type="nucleotide sequence ID" value="NZ_PYGK01000008.1"/>
</dbReference>
<evidence type="ECO:0000256" key="1">
    <source>
        <dbReference type="SAM" id="Phobius"/>
    </source>
</evidence>
<gene>
    <name evidence="2" type="ORF">CLV42_108175</name>
</gene>
<evidence type="ECO:0000313" key="3">
    <source>
        <dbReference type="Proteomes" id="UP000240978"/>
    </source>
</evidence>
<feature type="transmembrane region" description="Helical" evidence="1">
    <location>
        <begin position="44"/>
        <end position="66"/>
    </location>
</feature>
<feature type="transmembrane region" description="Helical" evidence="1">
    <location>
        <begin position="78"/>
        <end position="97"/>
    </location>
</feature>
<protein>
    <submittedName>
        <fullName evidence="2">Uncharacterized protein</fullName>
    </submittedName>
</protein>